<reference evidence="6 7" key="1">
    <citation type="submission" date="2018-06" db="EMBL/GenBank/DDBJ databases">
        <title>Lujinxingia sediminis gen. nov. sp. nov., a new facultative anaerobic member of the class Deltaproteobacteria, and proposal of Lujinxingaceae fam. nov.</title>
        <authorList>
            <person name="Guo L.-Y."/>
            <person name="Li C.-M."/>
            <person name="Wang S."/>
            <person name="Du Z.-J."/>
        </authorList>
    </citation>
    <scope>NUCLEOTIDE SEQUENCE [LARGE SCALE GENOMIC DNA]</scope>
    <source>
        <strain evidence="6 7">FA350</strain>
    </source>
</reference>
<dbReference type="GO" id="GO:0000155">
    <property type="term" value="F:phosphorelay sensor kinase activity"/>
    <property type="evidence" value="ECO:0007669"/>
    <property type="project" value="InterPro"/>
</dbReference>
<dbReference type="OrthoDB" id="9816309at2"/>
<dbReference type="SMART" id="SM00388">
    <property type="entry name" value="HisKA"/>
    <property type="match status" value="1"/>
</dbReference>
<dbReference type="GO" id="GO:0005886">
    <property type="term" value="C:plasma membrane"/>
    <property type="evidence" value="ECO:0007669"/>
    <property type="project" value="TreeGrafter"/>
</dbReference>
<dbReference type="InterPro" id="IPR011006">
    <property type="entry name" value="CheY-like_superfamily"/>
</dbReference>
<evidence type="ECO:0000256" key="4">
    <source>
        <dbReference type="ARBA" id="ARBA00022679"/>
    </source>
</evidence>
<protein>
    <recommendedName>
        <fullName evidence="2">histidine kinase</fullName>
        <ecNumber evidence="2">2.7.13.3</ecNumber>
    </recommendedName>
</protein>
<dbReference type="PANTHER" id="PTHR43047:SF72">
    <property type="entry name" value="OSMOSENSING HISTIDINE PROTEIN KINASE SLN1"/>
    <property type="match status" value="1"/>
</dbReference>
<dbReference type="InterPro" id="IPR003661">
    <property type="entry name" value="HisK_dim/P_dom"/>
</dbReference>
<dbReference type="CDD" id="cd00130">
    <property type="entry name" value="PAS"/>
    <property type="match status" value="1"/>
</dbReference>
<dbReference type="PROSITE" id="PS50113">
    <property type="entry name" value="PAC"/>
    <property type="match status" value="1"/>
</dbReference>
<dbReference type="CDD" id="cd16922">
    <property type="entry name" value="HATPase_EvgS-ArcB-TorS-like"/>
    <property type="match status" value="1"/>
</dbReference>
<dbReference type="PROSITE" id="PS50112">
    <property type="entry name" value="PAS"/>
    <property type="match status" value="1"/>
</dbReference>
<keyword evidence="5 6" id="KW-0418">Kinase</keyword>
<evidence type="ECO:0000313" key="7">
    <source>
        <dbReference type="Proteomes" id="UP000249799"/>
    </source>
</evidence>
<dbReference type="Pfam" id="PF00512">
    <property type="entry name" value="HisKA"/>
    <property type="match status" value="1"/>
</dbReference>
<keyword evidence="7" id="KW-1185">Reference proteome</keyword>
<sequence>MSNSPDEPLKTELLPGNGRDIPFATIVETINDGILLLRLDSTITYVNASMAAMIGFESEQMVGRSIFDFMSEHWANVARENLKRRGDGVAEMFDHCWEHKNGEEVWTLVSAKPMHDDAGVRWGSLVAIQDISERKDAERKLSAARDELEERVQERTLQLSEAVERLNEEVAERRAAEEQALEASRAKSAFLANMSHELRTPLNAVIGYSELIGEDLDLGINDLGSLPLESIRSDINKVHKAAKHLLVLINDILDLSKVEAGKMDLHLEPFDLAGLVEEVVDTMSPLVTENNNQIACTGEMGIELVADRTKLKQILLNLTGNAVKFTENGEITLHFVEESVGGRDGVRIDVVDTGMGIPDDEIDLMFEPFTQVDDSTTRRHGGTGLGLAICKRFCEMMGGFVHVESEVGVGTTVSVHLPSAAMRAGDEESVAFWSEEVAQHALSSHNNNEIGPMVLIIDDDPNVHELMRRFLKPRGFRLFSAFDGERGIELARELRPDVITLDVMMPGRDGWSVLSELKSDASLDEIPVVMVTMLDDKSIGYALGAADYLVKPIERERLVRVLSRFDRSRGGVALVVEDETEIREVIKRHLERAGWTVQTAANGRLALDALEVDCPDVVLLDLMMPEMDGFEVAEIMRMEPRWQKIPIVVVTAMDLDEADRSQLNRSVERIMDKNISSIEMVISEVLNIAGTALTKAPGVT</sequence>
<organism evidence="6 7">
    <name type="scientific">Bradymonas sediminis</name>
    <dbReference type="NCBI Taxonomy" id="1548548"/>
    <lineage>
        <taxon>Bacteria</taxon>
        <taxon>Deltaproteobacteria</taxon>
        <taxon>Bradymonadales</taxon>
        <taxon>Bradymonadaceae</taxon>
        <taxon>Bradymonas</taxon>
    </lineage>
</organism>
<dbReference type="GO" id="GO:0009927">
    <property type="term" value="F:histidine phosphotransfer kinase activity"/>
    <property type="evidence" value="ECO:0007669"/>
    <property type="project" value="TreeGrafter"/>
</dbReference>
<dbReference type="InterPro" id="IPR000700">
    <property type="entry name" value="PAS-assoc_C"/>
</dbReference>
<evidence type="ECO:0000313" key="6">
    <source>
        <dbReference type="EMBL" id="AWV88812.1"/>
    </source>
</evidence>
<dbReference type="SMART" id="SM00448">
    <property type="entry name" value="REC"/>
    <property type="match status" value="2"/>
</dbReference>
<dbReference type="Gene3D" id="1.10.287.130">
    <property type="match status" value="1"/>
</dbReference>
<dbReference type="SUPFAM" id="SSF55874">
    <property type="entry name" value="ATPase domain of HSP90 chaperone/DNA topoisomerase II/histidine kinase"/>
    <property type="match status" value="1"/>
</dbReference>
<gene>
    <name evidence="6" type="ORF">DN745_05450</name>
</gene>
<evidence type="ECO:0000256" key="2">
    <source>
        <dbReference type="ARBA" id="ARBA00012438"/>
    </source>
</evidence>
<dbReference type="SMART" id="SM00387">
    <property type="entry name" value="HATPase_c"/>
    <property type="match status" value="1"/>
</dbReference>
<dbReference type="Pfam" id="PF00072">
    <property type="entry name" value="Response_reg"/>
    <property type="match status" value="2"/>
</dbReference>
<dbReference type="CDD" id="cd00082">
    <property type="entry name" value="HisKA"/>
    <property type="match status" value="1"/>
</dbReference>
<dbReference type="Gene3D" id="3.30.450.20">
    <property type="entry name" value="PAS domain"/>
    <property type="match status" value="1"/>
</dbReference>
<dbReference type="KEGG" id="bsed:DN745_05450"/>
<dbReference type="Gene3D" id="3.40.50.2300">
    <property type="match status" value="2"/>
</dbReference>
<accession>A0A2Z4FIP2</accession>
<dbReference type="Gene3D" id="3.30.565.10">
    <property type="entry name" value="Histidine kinase-like ATPase, C-terminal domain"/>
    <property type="match status" value="1"/>
</dbReference>
<dbReference type="EC" id="2.7.13.3" evidence="2"/>
<proteinExistence type="predicted"/>
<dbReference type="InterPro" id="IPR000014">
    <property type="entry name" value="PAS"/>
</dbReference>
<dbReference type="InterPro" id="IPR004358">
    <property type="entry name" value="Sig_transdc_His_kin-like_C"/>
</dbReference>
<dbReference type="Proteomes" id="UP000249799">
    <property type="component" value="Chromosome"/>
</dbReference>
<keyword evidence="3" id="KW-0597">Phosphoprotein</keyword>
<dbReference type="PROSITE" id="PS50110">
    <property type="entry name" value="RESPONSE_REGULATORY"/>
    <property type="match status" value="2"/>
</dbReference>
<dbReference type="SUPFAM" id="SSF55785">
    <property type="entry name" value="PYP-like sensor domain (PAS domain)"/>
    <property type="match status" value="1"/>
</dbReference>
<dbReference type="InterPro" id="IPR001789">
    <property type="entry name" value="Sig_transdc_resp-reg_receiver"/>
</dbReference>
<dbReference type="Pfam" id="PF13426">
    <property type="entry name" value="PAS_9"/>
    <property type="match status" value="1"/>
</dbReference>
<dbReference type="PANTHER" id="PTHR43047">
    <property type="entry name" value="TWO-COMPONENT HISTIDINE PROTEIN KINASE"/>
    <property type="match status" value="1"/>
</dbReference>
<dbReference type="SMART" id="SM00086">
    <property type="entry name" value="PAC"/>
    <property type="match status" value="1"/>
</dbReference>
<name>A0A2Z4FIP2_9DELT</name>
<evidence type="ECO:0000256" key="5">
    <source>
        <dbReference type="ARBA" id="ARBA00022777"/>
    </source>
</evidence>
<dbReference type="InterPro" id="IPR005467">
    <property type="entry name" value="His_kinase_dom"/>
</dbReference>
<dbReference type="InterPro" id="IPR003594">
    <property type="entry name" value="HATPase_dom"/>
</dbReference>
<dbReference type="PRINTS" id="PR00344">
    <property type="entry name" value="BCTRLSENSOR"/>
</dbReference>
<comment type="catalytic activity">
    <reaction evidence="1">
        <text>ATP + protein L-histidine = ADP + protein N-phospho-L-histidine.</text>
        <dbReference type="EC" id="2.7.13.3"/>
    </reaction>
</comment>
<keyword evidence="4" id="KW-0808">Transferase</keyword>
<dbReference type="SUPFAM" id="SSF47384">
    <property type="entry name" value="Homodimeric domain of signal transducing histidine kinase"/>
    <property type="match status" value="1"/>
</dbReference>
<evidence type="ECO:0000256" key="3">
    <source>
        <dbReference type="ARBA" id="ARBA00022553"/>
    </source>
</evidence>
<dbReference type="NCBIfam" id="TIGR00229">
    <property type="entry name" value="sensory_box"/>
    <property type="match status" value="1"/>
</dbReference>
<dbReference type="EMBL" id="CP030032">
    <property type="protein sequence ID" value="AWV88812.1"/>
    <property type="molecule type" value="Genomic_DNA"/>
</dbReference>
<dbReference type="PROSITE" id="PS50109">
    <property type="entry name" value="HIS_KIN"/>
    <property type="match status" value="1"/>
</dbReference>
<dbReference type="InterPro" id="IPR036097">
    <property type="entry name" value="HisK_dim/P_sf"/>
</dbReference>
<dbReference type="InterPro" id="IPR001610">
    <property type="entry name" value="PAC"/>
</dbReference>
<dbReference type="SMART" id="SM00091">
    <property type="entry name" value="PAS"/>
    <property type="match status" value="1"/>
</dbReference>
<dbReference type="RefSeq" id="WP_111332829.1">
    <property type="nucleotide sequence ID" value="NZ_CP030032.1"/>
</dbReference>
<dbReference type="InterPro" id="IPR035965">
    <property type="entry name" value="PAS-like_dom_sf"/>
</dbReference>
<dbReference type="SUPFAM" id="SSF52172">
    <property type="entry name" value="CheY-like"/>
    <property type="match status" value="2"/>
</dbReference>
<dbReference type="Pfam" id="PF02518">
    <property type="entry name" value="HATPase_c"/>
    <property type="match status" value="1"/>
</dbReference>
<dbReference type="AlphaFoldDB" id="A0A2Z4FIP2"/>
<evidence type="ECO:0000256" key="1">
    <source>
        <dbReference type="ARBA" id="ARBA00000085"/>
    </source>
</evidence>
<dbReference type="InterPro" id="IPR036890">
    <property type="entry name" value="HATPase_C_sf"/>
</dbReference>
<dbReference type="FunFam" id="3.30.565.10:FF:000010">
    <property type="entry name" value="Sensor histidine kinase RcsC"/>
    <property type="match status" value="1"/>
</dbReference>
<dbReference type="CDD" id="cd17574">
    <property type="entry name" value="REC_OmpR"/>
    <property type="match status" value="2"/>
</dbReference>